<dbReference type="EMBL" id="LN609400">
    <property type="protein sequence ID" value="CEF60626.1"/>
    <property type="molecule type" value="Genomic_DNA"/>
</dbReference>
<dbReference type="WormBase" id="SRAE_X000236100">
    <property type="protein sequence ID" value="SRP09251"/>
    <property type="gene ID" value="WBGene00267945"/>
</dbReference>
<evidence type="ECO:0000313" key="1">
    <source>
        <dbReference type="EMBL" id="CEF60626.1"/>
    </source>
</evidence>
<gene>
    <name evidence="1 3 4" type="ORF">SRAE_X000236100</name>
</gene>
<evidence type="ECO:0000313" key="3">
    <source>
        <dbReference type="WBParaSite" id="SRAE_X000236100.1"/>
    </source>
</evidence>
<proteinExistence type="predicted"/>
<keyword evidence="2" id="KW-1185">Reference proteome</keyword>
<name>A0A090KT87_STRRB</name>
<dbReference type="RefSeq" id="XP_024499835.1">
    <property type="nucleotide sequence ID" value="XM_024645565.1"/>
</dbReference>
<reference evidence="2" key="2">
    <citation type="submission" date="2014-09" db="EMBL/GenBank/DDBJ databases">
        <authorList>
            <person name="Martin A.A."/>
        </authorList>
    </citation>
    <scope>NUCLEOTIDE SEQUENCE</scope>
    <source>
        <strain evidence="2">ED321</strain>
    </source>
</reference>
<reference evidence="1" key="1">
    <citation type="submission" date="2014-09" db="EMBL/GenBank/DDBJ databases">
        <authorList>
            <person name="Aslett A.Martin."/>
        </authorList>
    </citation>
    <scope>NUCLEOTIDE SEQUENCE</scope>
    <source>
        <strain evidence="1">ED321 Heterogonic</strain>
    </source>
</reference>
<evidence type="ECO:0000313" key="2">
    <source>
        <dbReference type="Proteomes" id="UP000035682"/>
    </source>
</evidence>
<accession>A0A090KT87</accession>
<reference evidence="3" key="3">
    <citation type="submission" date="2020-12" db="UniProtKB">
        <authorList>
            <consortium name="WormBaseParasite"/>
        </authorList>
    </citation>
    <scope>IDENTIFICATION</scope>
</reference>
<dbReference type="Proteomes" id="UP000035682">
    <property type="component" value="Unplaced"/>
</dbReference>
<dbReference type="CTD" id="36385439"/>
<sequence length="78" mass="9353">MDHNKCLCERHAIFENIRNKLKVVYIHISELFDIMEKASFTCSEEMKLMRKYLELNPMELGEREMKCHYCGSHTAKKK</sequence>
<protein>
    <submittedName>
        <fullName evidence="1 3">Uncharacterized protein</fullName>
    </submittedName>
</protein>
<dbReference type="GeneID" id="36385439"/>
<dbReference type="WBParaSite" id="SRAE_X000236100.1">
    <property type="protein sequence ID" value="SRAE_X000236100.1"/>
    <property type="gene ID" value="WBGene00267945"/>
</dbReference>
<evidence type="ECO:0000313" key="4">
    <source>
        <dbReference type="WormBase" id="SRAE_X000236100"/>
    </source>
</evidence>
<organism evidence="1">
    <name type="scientific">Strongyloides ratti</name>
    <name type="common">Parasitic roundworm</name>
    <dbReference type="NCBI Taxonomy" id="34506"/>
    <lineage>
        <taxon>Eukaryota</taxon>
        <taxon>Metazoa</taxon>
        <taxon>Ecdysozoa</taxon>
        <taxon>Nematoda</taxon>
        <taxon>Chromadorea</taxon>
        <taxon>Rhabditida</taxon>
        <taxon>Tylenchina</taxon>
        <taxon>Panagrolaimomorpha</taxon>
        <taxon>Strongyloidoidea</taxon>
        <taxon>Strongyloididae</taxon>
        <taxon>Strongyloides</taxon>
    </lineage>
</organism>
<dbReference type="AlphaFoldDB" id="A0A090KT87"/>